<dbReference type="EMBL" id="HBEG01028029">
    <property type="protein sequence ID" value="CAD8364754.1"/>
    <property type="molecule type" value="Transcribed_RNA"/>
</dbReference>
<sequence length="176" mass="18743">MLANTTRTKTFPQYFAKRFERGVEVAELSVRARDREVGELLFALAALPPQLGAAARLLGKPKGAGAQEEGQATERSRRTHTVRVETRQSMAQPEKPVVIEVAADTPCEGLAARVAEAVAQNAGVELQLAGTEAASNAVLALERVDSSDSLTKELLFAPHYMLANDTTSISVSVVAA</sequence>
<evidence type="ECO:0000313" key="1">
    <source>
        <dbReference type="EMBL" id="CAD8364754.1"/>
    </source>
</evidence>
<gene>
    <name evidence="1" type="ORF">PBAH0796_LOCUS17029</name>
</gene>
<organism evidence="1">
    <name type="scientific">Pyrodinium bahamense</name>
    <dbReference type="NCBI Taxonomy" id="73915"/>
    <lineage>
        <taxon>Eukaryota</taxon>
        <taxon>Sar</taxon>
        <taxon>Alveolata</taxon>
        <taxon>Dinophyceae</taxon>
        <taxon>Gonyaulacales</taxon>
        <taxon>Pyrocystaceae</taxon>
        <taxon>Pyrodinium</taxon>
    </lineage>
</organism>
<dbReference type="AlphaFoldDB" id="A0A7S0AIV2"/>
<name>A0A7S0AIV2_9DINO</name>
<protein>
    <submittedName>
        <fullName evidence="1">Uncharacterized protein</fullName>
    </submittedName>
</protein>
<accession>A0A7S0AIV2</accession>
<proteinExistence type="predicted"/>
<reference evidence="1" key="1">
    <citation type="submission" date="2021-01" db="EMBL/GenBank/DDBJ databases">
        <authorList>
            <person name="Corre E."/>
            <person name="Pelletier E."/>
            <person name="Niang G."/>
            <person name="Scheremetjew M."/>
            <person name="Finn R."/>
            <person name="Kale V."/>
            <person name="Holt S."/>
            <person name="Cochrane G."/>
            <person name="Meng A."/>
            <person name="Brown T."/>
            <person name="Cohen L."/>
        </authorList>
    </citation>
    <scope>NUCLEOTIDE SEQUENCE</scope>
    <source>
        <strain evidence="1">Pbaha01</strain>
    </source>
</reference>